<gene>
    <name evidence="7" type="ORF">CV102_01225</name>
</gene>
<keyword evidence="8" id="KW-1185">Reference proteome</keyword>
<evidence type="ECO:0000256" key="2">
    <source>
        <dbReference type="ARBA" id="ARBA00022692"/>
    </source>
</evidence>
<feature type="transmembrane region" description="Helical" evidence="5">
    <location>
        <begin position="24"/>
        <end position="48"/>
    </location>
</feature>
<evidence type="ECO:0000313" key="7">
    <source>
        <dbReference type="EMBL" id="TYL40231.1"/>
    </source>
</evidence>
<feature type="transmembrane region" description="Helical" evidence="5">
    <location>
        <begin position="69"/>
        <end position="95"/>
    </location>
</feature>
<dbReference type="AlphaFoldDB" id="A0A8J8Q6C5"/>
<comment type="subcellular location">
    <subcellularLocation>
        <location evidence="1">Membrane</location>
        <topology evidence="1">Multi-pass membrane protein</topology>
    </subcellularLocation>
</comment>
<keyword evidence="2 5" id="KW-0812">Transmembrane</keyword>
<accession>A0A8J8Q6C5</accession>
<evidence type="ECO:0000256" key="3">
    <source>
        <dbReference type="ARBA" id="ARBA00022989"/>
    </source>
</evidence>
<evidence type="ECO:0000256" key="5">
    <source>
        <dbReference type="SAM" id="Phobius"/>
    </source>
</evidence>
<evidence type="ECO:0000259" key="6">
    <source>
        <dbReference type="Pfam" id="PF04893"/>
    </source>
</evidence>
<proteinExistence type="predicted"/>
<evidence type="ECO:0000256" key="4">
    <source>
        <dbReference type="ARBA" id="ARBA00023136"/>
    </source>
</evidence>
<protein>
    <submittedName>
        <fullName evidence="7">YIP1 family protein</fullName>
    </submittedName>
</protein>
<dbReference type="Pfam" id="PF04893">
    <property type="entry name" value="Yip1"/>
    <property type="match status" value="1"/>
</dbReference>
<evidence type="ECO:0000256" key="1">
    <source>
        <dbReference type="ARBA" id="ARBA00004141"/>
    </source>
</evidence>
<feature type="transmembrane region" description="Helical" evidence="5">
    <location>
        <begin position="193"/>
        <end position="209"/>
    </location>
</feature>
<sequence length="210" mass="22391">MAPQSPLVSPAEYFEQEPHNPHTAGLVVFIGYLVVSIAMFALLVNVIFGQVENAPPEFDRAVDQAVSEIIVPMTFFLVLISVLALLVIAALMHYLSGGSRTAGSFGNAVAVAGWAYAPNLLTLPLSYAHARYEIQQQTFDGSDPQTLERQLEMAQLDGTGLVPFLLLVVTVGWSVYILAYGTAATHDVDLSDALLPAAIVGIGAFVFGVV</sequence>
<keyword evidence="4 5" id="KW-0472">Membrane</keyword>
<keyword evidence="3 5" id="KW-1133">Transmembrane helix</keyword>
<comment type="caution">
    <text evidence="7">The sequence shown here is derived from an EMBL/GenBank/DDBJ whole genome shotgun (WGS) entry which is preliminary data.</text>
</comment>
<evidence type="ECO:0000313" key="8">
    <source>
        <dbReference type="Proteomes" id="UP000766904"/>
    </source>
</evidence>
<organism evidence="7 8">
    <name type="scientific">Natronococcus pandeyae</name>
    <dbReference type="NCBI Taxonomy" id="2055836"/>
    <lineage>
        <taxon>Archaea</taxon>
        <taxon>Methanobacteriati</taxon>
        <taxon>Methanobacteriota</taxon>
        <taxon>Stenosarchaea group</taxon>
        <taxon>Halobacteria</taxon>
        <taxon>Halobacteriales</taxon>
        <taxon>Natrialbaceae</taxon>
        <taxon>Natronococcus</taxon>
    </lineage>
</organism>
<dbReference type="RefSeq" id="WP_148855997.1">
    <property type="nucleotide sequence ID" value="NZ_PHNJ01000001.1"/>
</dbReference>
<dbReference type="InterPro" id="IPR006977">
    <property type="entry name" value="Yip1_dom"/>
</dbReference>
<dbReference type="Proteomes" id="UP000766904">
    <property type="component" value="Unassembled WGS sequence"/>
</dbReference>
<feature type="transmembrane region" description="Helical" evidence="5">
    <location>
        <begin position="161"/>
        <end position="181"/>
    </location>
</feature>
<reference evidence="7" key="1">
    <citation type="submission" date="2017-11" db="EMBL/GenBank/DDBJ databases">
        <authorList>
            <person name="Kajale S.C."/>
            <person name="Sharma A."/>
        </authorList>
    </citation>
    <scope>NUCLEOTIDE SEQUENCE</scope>
    <source>
        <strain evidence="7">LS1_42</strain>
    </source>
</reference>
<name>A0A8J8Q6C5_9EURY</name>
<dbReference type="OrthoDB" id="116519at2157"/>
<dbReference type="GO" id="GO:0016020">
    <property type="term" value="C:membrane"/>
    <property type="evidence" value="ECO:0007669"/>
    <property type="project" value="UniProtKB-SubCell"/>
</dbReference>
<feature type="domain" description="Yip1" evidence="6">
    <location>
        <begin position="7"/>
        <end position="209"/>
    </location>
</feature>
<dbReference type="EMBL" id="PHNJ01000001">
    <property type="protein sequence ID" value="TYL40231.1"/>
    <property type="molecule type" value="Genomic_DNA"/>
</dbReference>